<evidence type="ECO:0000313" key="3">
    <source>
        <dbReference type="EMBL" id="KAJ7631101.1"/>
    </source>
</evidence>
<proteinExistence type="inferred from homology"/>
<comment type="caution">
    <text evidence="3">The sequence shown here is derived from an EMBL/GenBank/DDBJ whole genome shotgun (WGS) entry which is preliminary data.</text>
</comment>
<organism evidence="3 4">
    <name type="scientific">Roridomyces roridus</name>
    <dbReference type="NCBI Taxonomy" id="1738132"/>
    <lineage>
        <taxon>Eukaryota</taxon>
        <taxon>Fungi</taxon>
        <taxon>Dikarya</taxon>
        <taxon>Basidiomycota</taxon>
        <taxon>Agaricomycotina</taxon>
        <taxon>Agaricomycetes</taxon>
        <taxon>Agaricomycetidae</taxon>
        <taxon>Agaricales</taxon>
        <taxon>Marasmiineae</taxon>
        <taxon>Mycenaceae</taxon>
        <taxon>Roridomyces</taxon>
    </lineage>
</organism>
<evidence type="ECO:0000313" key="4">
    <source>
        <dbReference type="Proteomes" id="UP001221142"/>
    </source>
</evidence>
<name>A0AAD7BUN9_9AGAR</name>
<evidence type="ECO:0000256" key="1">
    <source>
        <dbReference type="ARBA" id="ARBA00007626"/>
    </source>
</evidence>
<accession>A0AAD7BUN9</accession>
<dbReference type="NCBIfam" id="TIGR00756">
    <property type="entry name" value="PPR"/>
    <property type="match status" value="1"/>
</dbReference>
<dbReference type="EMBL" id="JARKIF010000009">
    <property type="protein sequence ID" value="KAJ7631101.1"/>
    <property type="molecule type" value="Genomic_DNA"/>
</dbReference>
<keyword evidence="4" id="KW-1185">Reference proteome</keyword>
<feature type="repeat" description="PPR" evidence="2">
    <location>
        <begin position="672"/>
        <end position="706"/>
    </location>
</feature>
<dbReference type="InterPro" id="IPR002885">
    <property type="entry name" value="PPR_rpt"/>
</dbReference>
<evidence type="ECO:0008006" key="5">
    <source>
        <dbReference type="Google" id="ProtNLM"/>
    </source>
</evidence>
<sequence length="813" mass="90896">MLRRVAVALENYLPTRHFVPSFVPPPCPSTLSLHSLTCIRYIAVFSASHLVSDDPERVQNHLVASTNTAPKPVLPPARDRVRDLFLNVPHQAVIVQRIQGNLDLKNYMTDPQRLHPLVHDLASSRNPESALAAINVSRRLGCPVDMDVYETLAYRLGALKEWRLLLHVLRSAWRNTHQATPTLLNWRARALLEVRHFTDLSRIFDLFYANNLTPNRRTWHLVLSGHIRNNDLAGARDCMSRMEAAGFPADHATDALVGTLYRNIGPDEQVKERALASLPHIPPHLATATMNSLMQLRLRIHDLDEVFRLLLALDQNKAGPLAMMLAASRAQREGSQSLHMPYSLPLIIAPDATTYALFIDYFAELQELPTCLAILDHMFAAGIAATQRVLMSLIDAYFACGHGGAAVRLVACMCNPKTTPPRLFEKNLPSSEGYTLAFDPTGLGRPTRGVFYHLLRGVLGTNGLAGGRVVLQVMRANGIKPDAKTTQLVASHSNRIGRVDPQVLLRMMRRFSPHVTLEHAQVVISSTMRYQKFLVNGVGWNVVASKFSPTRAPRFKQFPAAALSDASTRVDPLVGLEVPRRHRATFRPLRSALRSKGIKSDKASFALRIRHDAVIRKDMESATQVFQTMLGRGLHPDKYHYSALMEGYANTGDLESAIEVMNSAARNSSQPSVVMFTILIVGYARRNEPDMALQVFRQMVAAGIKPDVPAIDAVTSAFFARGAYTMCWRVLTSLWQHISPLPDDIDKASLHSAAVYFRSLHVGKQGAGKTSKEFQTAMFKELDQLSDELRHWKRQHPAWYKKVLVRRKAFDKL</sequence>
<dbReference type="PANTHER" id="PTHR46128:SF211">
    <property type="entry name" value="PENTACOTRIPEPTIDE-REPEAT REGION OF PRORP DOMAIN-CONTAINING PROTEIN"/>
    <property type="match status" value="1"/>
</dbReference>
<dbReference type="Proteomes" id="UP001221142">
    <property type="component" value="Unassembled WGS sequence"/>
</dbReference>
<reference evidence="3" key="1">
    <citation type="submission" date="2023-03" db="EMBL/GenBank/DDBJ databases">
        <title>Massive genome expansion in bonnet fungi (Mycena s.s.) driven by repeated elements and novel gene families across ecological guilds.</title>
        <authorList>
            <consortium name="Lawrence Berkeley National Laboratory"/>
            <person name="Harder C.B."/>
            <person name="Miyauchi S."/>
            <person name="Viragh M."/>
            <person name="Kuo A."/>
            <person name="Thoen E."/>
            <person name="Andreopoulos B."/>
            <person name="Lu D."/>
            <person name="Skrede I."/>
            <person name="Drula E."/>
            <person name="Henrissat B."/>
            <person name="Morin E."/>
            <person name="Kohler A."/>
            <person name="Barry K."/>
            <person name="LaButti K."/>
            <person name="Morin E."/>
            <person name="Salamov A."/>
            <person name="Lipzen A."/>
            <person name="Mereny Z."/>
            <person name="Hegedus B."/>
            <person name="Baldrian P."/>
            <person name="Stursova M."/>
            <person name="Weitz H."/>
            <person name="Taylor A."/>
            <person name="Grigoriev I.V."/>
            <person name="Nagy L.G."/>
            <person name="Martin F."/>
            <person name="Kauserud H."/>
        </authorList>
    </citation>
    <scope>NUCLEOTIDE SEQUENCE</scope>
    <source>
        <strain evidence="3">9284</strain>
    </source>
</reference>
<dbReference type="InterPro" id="IPR050872">
    <property type="entry name" value="PPR_P_subfamily"/>
</dbReference>
<comment type="similarity">
    <text evidence="1">Belongs to the PPR family. P subfamily.</text>
</comment>
<dbReference type="InterPro" id="IPR011990">
    <property type="entry name" value="TPR-like_helical_dom_sf"/>
</dbReference>
<dbReference type="Pfam" id="PF13041">
    <property type="entry name" value="PPR_2"/>
    <property type="match status" value="1"/>
</dbReference>
<dbReference type="Gene3D" id="1.25.40.10">
    <property type="entry name" value="Tetratricopeptide repeat domain"/>
    <property type="match status" value="3"/>
</dbReference>
<dbReference type="PROSITE" id="PS51375">
    <property type="entry name" value="PPR"/>
    <property type="match status" value="2"/>
</dbReference>
<evidence type="ECO:0000256" key="2">
    <source>
        <dbReference type="PROSITE-ProRule" id="PRU00708"/>
    </source>
</evidence>
<dbReference type="AlphaFoldDB" id="A0AAD7BUN9"/>
<protein>
    <recommendedName>
        <fullName evidence="5">Pentatricopeptide repeat protein</fullName>
    </recommendedName>
</protein>
<gene>
    <name evidence="3" type="ORF">FB45DRAFT_793935</name>
</gene>
<dbReference type="PANTHER" id="PTHR46128">
    <property type="entry name" value="MITOCHONDRIAL GROUP I INTRON SPLICING FACTOR CCM1"/>
    <property type="match status" value="1"/>
</dbReference>
<dbReference type="Pfam" id="PF01535">
    <property type="entry name" value="PPR"/>
    <property type="match status" value="1"/>
</dbReference>
<feature type="repeat" description="PPR" evidence="2">
    <location>
        <begin position="637"/>
        <end position="671"/>
    </location>
</feature>
<dbReference type="Pfam" id="PF13812">
    <property type="entry name" value="PPR_3"/>
    <property type="match status" value="1"/>
</dbReference>